<dbReference type="Gene3D" id="2.170.130.10">
    <property type="entry name" value="TonB-dependent receptor, plug domain"/>
    <property type="match status" value="1"/>
</dbReference>
<reference evidence="2 3" key="1">
    <citation type="submission" date="2019-01" db="EMBL/GenBank/DDBJ databases">
        <authorList>
            <person name="Chen W.-M."/>
        </authorList>
    </citation>
    <scope>NUCLEOTIDE SEQUENCE [LARGE SCALE GENOMIC DNA]</scope>
    <source>
        <strain evidence="2 3">BBQ-12</strain>
    </source>
</reference>
<proteinExistence type="predicted"/>
<dbReference type="AlphaFoldDB" id="A0A3S3SU64"/>
<protein>
    <submittedName>
        <fullName evidence="2">SusC/RagA family TonB-linked outer membrane protein</fullName>
    </submittedName>
</protein>
<dbReference type="SUPFAM" id="SSF49464">
    <property type="entry name" value="Carboxypeptidase regulatory domain-like"/>
    <property type="match status" value="1"/>
</dbReference>
<comment type="caution">
    <text evidence="2">The sequence shown here is derived from an EMBL/GenBank/DDBJ whole genome shotgun (WGS) entry which is preliminary data.</text>
</comment>
<gene>
    <name evidence="2" type="ORF">EOD40_11995</name>
</gene>
<dbReference type="InterPro" id="IPR023996">
    <property type="entry name" value="TonB-dep_OMP_SusC/RagA"/>
</dbReference>
<evidence type="ECO:0000313" key="3">
    <source>
        <dbReference type="Proteomes" id="UP000285211"/>
    </source>
</evidence>
<evidence type="ECO:0000259" key="1">
    <source>
        <dbReference type="Pfam" id="PF07715"/>
    </source>
</evidence>
<sequence length="1006" mass="112237">MRYIQLKIVLCFLIIAFSPTILIAQVVRKIDVNGIVKSTEGKPVIGATLVSEKDNVSTNTDFEGKFSLNVPVNSNLLINAKGYITKSVVVTSGSTEINLILDKDQSVQVAFKKVQESELLGGVSYVNLPEILKKNYSTYSLDGLQAFVGGFNGNIWGSGGYLVLVDGIPRDAGTILPVEIEQVSFLKGVAAVALYGSRAAKGVIYITSKKGSIQKQQISVRVDAGIDVAKSFPKYLGSAEYMRYYNQARANDGLSPLYSDETIYNYASGVNPYRYADVDYYSSKYLKDFSKRYDANVEIKGGNNVAQYYTVVNFSNSGDLLNFGEAKNNNTNRFSIRGNVDLAINDFISCTIGTNAIYYNGRGVNTNYWNSAATTRPNRFTPLLPIDLIEQNDDTSQAMVNNSNYLIDGKYLLGGTQLDLNNSFAAIYAGGYNTYTNRQFQFNTGIDAKLNSFIDGLSFHSKFAVDYETSYNQAYNNTYAVYQADWNTYAGFDQITSLTKFGEDAKSGVQNISNSAYKQTIAFSSQFDYVKKINGVHNFSGMLIANGFQQSLSEVYHKVSNANLGLNLSYNYAGKYYAEFNEALVHSAKFAETKRNETSPTLSLGWRLSQENFLKNWTALDNLKLTVSAGILNTDLDVSNYYLYESIYSQTDGAWFSWRDGSLNRSTDSRRGENLGLTYAKKHEINVGLEASFLNKLITFNGSFFANKIKGNVIQANVLYPNYFTTGFPNSSFIPYINYNDDKRIGLDFNVRVNKRVGQVDLSLGITGNYYDTKASKRAEQFEDQYQNRQGKPLDALWGLKNEGFFMDNADIANHASQTFGQVKPGDIKYKDQNGDGIINSQDEVYLGKGGWSGAPFTGGVNFTAKWKNLTFFALATGQFGAYGMKNSSYFWIDGEDKYSVMVRNSWTVENQATATYPRLTTNTNDNNYRSSDFWIYSTNRIDLSRVQITYDFPKKMIQNSFINELGVYVNGANLLTISPERETMELNVGGSPQTRFFNLGVKALF</sequence>
<accession>A0A3S3SU64</accession>
<dbReference type="SUPFAM" id="SSF56935">
    <property type="entry name" value="Porins"/>
    <property type="match status" value="1"/>
</dbReference>
<dbReference type="Proteomes" id="UP000285211">
    <property type="component" value="Unassembled WGS sequence"/>
</dbReference>
<name>A0A3S3SU64_9FLAO</name>
<keyword evidence="3" id="KW-1185">Reference proteome</keyword>
<dbReference type="OrthoDB" id="9768177at2"/>
<dbReference type="InterPro" id="IPR008969">
    <property type="entry name" value="CarboxyPept-like_regulatory"/>
</dbReference>
<dbReference type="InterPro" id="IPR012910">
    <property type="entry name" value="Plug_dom"/>
</dbReference>
<dbReference type="InterPro" id="IPR037066">
    <property type="entry name" value="Plug_dom_sf"/>
</dbReference>
<organism evidence="2 3">
    <name type="scientific">Flavobacterium sufflavum</name>
    <dbReference type="NCBI Taxonomy" id="1921138"/>
    <lineage>
        <taxon>Bacteria</taxon>
        <taxon>Pseudomonadati</taxon>
        <taxon>Bacteroidota</taxon>
        <taxon>Flavobacteriia</taxon>
        <taxon>Flavobacteriales</taxon>
        <taxon>Flavobacteriaceae</taxon>
        <taxon>Flavobacterium</taxon>
    </lineage>
</organism>
<dbReference type="RefSeq" id="WP_128195837.1">
    <property type="nucleotide sequence ID" value="NZ_SACJ01000007.1"/>
</dbReference>
<dbReference type="EMBL" id="SACJ01000007">
    <property type="protein sequence ID" value="RVT74888.1"/>
    <property type="molecule type" value="Genomic_DNA"/>
</dbReference>
<dbReference type="NCBIfam" id="TIGR04056">
    <property type="entry name" value="OMP_RagA_SusC"/>
    <property type="match status" value="1"/>
</dbReference>
<dbReference type="Pfam" id="PF07715">
    <property type="entry name" value="Plug"/>
    <property type="match status" value="1"/>
</dbReference>
<evidence type="ECO:0000313" key="2">
    <source>
        <dbReference type="EMBL" id="RVT74888.1"/>
    </source>
</evidence>
<feature type="domain" description="TonB-dependent receptor plug" evidence="1">
    <location>
        <begin position="137"/>
        <end position="203"/>
    </location>
</feature>